<dbReference type="Proteomes" id="UP000014148">
    <property type="component" value="Unassembled WGS sequence"/>
</dbReference>
<evidence type="ECO:0000256" key="4">
    <source>
        <dbReference type="ARBA" id="ARBA00022692"/>
    </source>
</evidence>
<gene>
    <name evidence="10" type="ORF">I585_02413</name>
    <name evidence="9" type="ORF">UAI_03231</name>
</gene>
<dbReference type="AlphaFoldDB" id="R2RHF7"/>
<dbReference type="PANTHER" id="PTHR43302">
    <property type="entry name" value="TRANSPORTER ARSB-RELATED"/>
    <property type="match status" value="1"/>
</dbReference>
<feature type="transmembrane region" description="Helical" evidence="7">
    <location>
        <begin position="242"/>
        <end position="264"/>
    </location>
</feature>
<evidence type="ECO:0000256" key="3">
    <source>
        <dbReference type="ARBA" id="ARBA00022475"/>
    </source>
</evidence>
<keyword evidence="4 7" id="KW-0812">Transmembrane</keyword>
<keyword evidence="12" id="KW-1185">Reference proteome</keyword>
<evidence type="ECO:0000313" key="11">
    <source>
        <dbReference type="Proteomes" id="UP000013783"/>
    </source>
</evidence>
<evidence type="ECO:0000259" key="8">
    <source>
        <dbReference type="Pfam" id="PF03600"/>
    </source>
</evidence>
<evidence type="ECO:0000313" key="10">
    <source>
        <dbReference type="EMBL" id="EOT66892.1"/>
    </source>
</evidence>
<dbReference type="EMBL" id="AJAK01000020">
    <property type="protein sequence ID" value="EOH75429.1"/>
    <property type="molecule type" value="Genomic_DNA"/>
</dbReference>
<evidence type="ECO:0000256" key="5">
    <source>
        <dbReference type="ARBA" id="ARBA00022989"/>
    </source>
</evidence>
<dbReference type="GO" id="GO:0055085">
    <property type="term" value="P:transmembrane transport"/>
    <property type="evidence" value="ECO:0007669"/>
    <property type="project" value="InterPro"/>
</dbReference>
<reference evidence="9 11" key="1">
    <citation type="submission" date="2013-02" db="EMBL/GenBank/DDBJ databases">
        <title>The Genome Sequence of Enterococcus malodoratus ATCC_43197.</title>
        <authorList>
            <consortium name="The Broad Institute Genome Sequencing Platform"/>
            <consortium name="The Broad Institute Genome Sequencing Center for Infectious Disease"/>
            <person name="Earl A.M."/>
            <person name="Gilmore M.S."/>
            <person name="Lebreton F."/>
            <person name="Walker B."/>
            <person name="Young S.K."/>
            <person name="Zeng Q."/>
            <person name="Gargeya S."/>
            <person name="Fitzgerald M."/>
            <person name="Haas B."/>
            <person name="Abouelleil A."/>
            <person name="Alvarado L."/>
            <person name="Arachchi H.M."/>
            <person name="Berlin A.M."/>
            <person name="Chapman S.B."/>
            <person name="Dewar J."/>
            <person name="Goldberg J."/>
            <person name="Griggs A."/>
            <person name="Gujja S."/>
            <person name="Hansen M."/>
            <person name="Howarth C."/>
            <person name="Imamovic A."/>
            <person name="Larimer J."/>
            <person name="McCowan C."/>
            <person name="Murphy C."/>
            <person name="Neiman D."/>
            <person name="Pearson M."/>
            <person name="Priest M."/>
            <person name="Roberts A."/>
            <person name="Saif S."/>
            <person name="Shea T."/>
            <person name="Sisk P."/>
            <person name="Sykes S."/>
            <person name="Wortman J."/>
            <person name="Nusbaum C."/>
            <person name="Birren B."/>
        </authorList>
    </citation>
    <scope>NUCLEOTIDE SEQUENCE [LARGE SCALE GENOMIC DNA]</scope>
    <source>
        <strain evidence="9 11">ATCC 43197</strain>
    </source>
</reference>
<evidence type="ECO:0000256" key="7">
    <source>
        <dbReference type="SAM" id="Phobius"/>
    </source>
</evidence>
<dbReference type="PANTHER" id="PTHR43302:SF5">
    <property type="entry name" value="TRANSPORTER ARSB-RELATED"/>
    <property type="match status" value="1"/>
</dbReference>
<keyword evidence="2" id="KW-0813">Transport</keyword>
<dbReference type="EMBL" id="ASWA01000003">
    <property type="protein sequence ID" value="EOT66892.1"/>
    <property type="molecule type" value="Genomic_DNA"/>
</dbReference>
<protein>
    <recommendedName>
        <fullName evidence="8">Citrate transporter-like domain-containing protein</fullName>
    </recommendedName>
</protein>
<feature type="transmembrane region" description="Helical" evidence="7">
    <location>
        <begin position="199"/>
        <end position="222"/>
    </location>
</feature>
<proteinExistence type="predicted"/>
<accession>R2RHF7</accession>
<evidence type="ECO:0000256" key="6">
    <source>
        <dbReference type="ARBA" id="ARBA00023136"/>
    </source>
</evidence>
<dbReference type="Proteomes" id="UP000013783">
    <property type="component" value="Unassembled WGS sequence"/>
</dbReference>
<keyword evidence="6 7" id="KW-0472">Membrane</keyword>
<dbReference type="GO" id="GO:0005886">
    <property type="term" value="C:plasma membrane"/>
    <property type="evidence" value="ECO:0007669"/>
    <property type="project" value="UniProtKB-SubCell"/>
</dbReference>
<dbReference type="PATRIC" id="fig|1158601.3.peg.3205"/>
<comment type="subcellular location">
    <subcellularLocation>
        <location evidence="1">Cell membrane</location>
        <topology evidence="1">Multi-pass membrane protein</topology>
    </subcellularLocation>
</comment>
<feature type="transmembrane region" description="Helical" evidence="7">
    <location>
        <begin position="117"/>
        <end position="137"/>
    </location>
</feature>
<evidence type="ECO:0000256" key="2">
    <source>
        <dbReference type="ARBA" id="ARBA00022448"/>
    </source>
</evidence>
<sequence>MERVTNYFKNNRLLSGSLVLALISCLIGRFSADFIDYKVIFSLFGLMLLIQGFEQVGLLQYLAQKLLHFSKNSRQLVQLMILLSLIGSMFLTNDVAILTLLPIYLKLLSVLPKFKGRFLGSVLIIVAANLGSSFFPFGNPQNLYLYDYYHVPLPQFLTWMSLVLLVSLISLALLTLFVAKDSLTEINLENSPFERKETLLLSGLMIVMILVVLDVLPYQWVIPAVALIVASYRWELFKHVDYGLLMTFVCFFIIVGNIGEAQFIKEFLQRLNGKQIYLAGLGLSQVISNVPAAFLIAPFTTNQQAVILGVNIGGLGTLLASLANLIGYNLFRIYYPKETKRFFGLFSAVNFGLLFFLGGLFYFFIH</sequence>
<evidence type="ECO:0000313" key="12">
    <source>
        <dbReference type="Proteomes" id="UP000014148"/>
    </source>
</evidence>
<name>R2RHF7_9ENTE</name>
<dbReference type="RefSeq" id="WP_010742031.1">
    <property type="nucleotide sequence ID" value="NZ_KB946251.1"/>
</dbReference>
<feature type="transmembrane region" description="Helical" evidence="7">
    <location>
        <begin position="343"/>
        <end position="365"/>
    </location>
</feature>
<keyword evidence="5 7" id="KW-1133">Transmembrane helix</keyword>
<dbReference type="InterPro" id="IPR004680">
    <property type="entry name" value="Cit_transptr-like_dom"/>
</dbReference>
<feature type="transmembrane region" description="Helical" evidence="7">
    <location>
        <begin position="305"/>
        <end position="331"/>
    </location>
</feature>
<feature type="transmembrane region" description="Helical" evidence="7">
    <location>
        <begin position="79"/>
        <end position="105"/>
    </location>
</feature>
<comment type="caution">
    <text evidence="9">The sequence shown here is derived from an EMBL/GenBank/DDBJ whole genome shotgun (WGS) entry which is preliminary data.</text>
</comment>
<feature type="domain" description="Citrate transporter-like" evidence="8">
    <location>
        <begin position="17"/>
        <end position="301"/>
    </location>
</feature>
<keyword evidence="3" id="KW-1003">Cell membrane</keyword>
<dbReference type="PROSITE" id="PS51257">
    <property type="entry name" value="PROKAR_LIPOPROTEIN"/>
    <property type="match status" value="1"/>
</dbReference>
<feature type="transmembrane region" description="Helical" evidence="7">
    <location>
        <begin position="157"/>
        <end position="179"/>
    </location>
</feature>
<feature type="transmembrane region" description="Helical" evidence="7">
    <location>
        <begin position="39"/>
        <end position="59"/>
    </location>
</feature>
<feature type="transmembrane region" description="Helical" evidence="7">
    <location>
        <begin position="12"/>
        <end position="32"/>
    </location>
</feature>
<reference evidence="10 12" key="2">
    <citation type="submission" date="2013-03" db="EMBL/GenBank/DDBJ databases">
        <title>The Genome Sequence of Enterococcus malodoratus ATCC_43197 (PacBio/Illumina hybrid assembly).</title>
        <authorList>
            <consortium name="The Broad Institute Genomics Platform"/>
            <consortium name="The Broad Institute Genome Sequencing Center for Infectious Disease"/>
            <person name="Earl A."/>
            <person name="Russ C."/>
            <person name="Gilmore M."/>
            <person name="Surin D."/>
            <person name="Walker B."/>
            <person name="Young S."/>
            <person name="Zeng Q."/>
            <person name="Gargeya S."/>
            <person name="Fitzgerald M."/>
            <person name="Haas B."/>
            <person name="Abouelleil A."/>
            <person name="Allen A.W."/>
            <person name="Alvarado L."/>
            <person name="Arachchi H.M."/>
            <person name="Berlin A.M."/>
            <person name="Chapman S.B."/>
            <person name="Gainer-Dewar J."/>
            <person name="Goldberg J."/>
            <person name="Griggs A."/>
            <person name="Gujja S."/>
            <person name="Hansen M."/>
            <person name="Howarth C."/>
            <person name="Imamovic A."/>
            <person name="Ireland A."/>
            <person name="Larimer J."/>
            <person name="McCowan C."/>
            <person name="Murphy C."/>
            <person name="Pearson M."/>
            <person name="Poon T.W."/>
            <person name="Priest M."/>
            <person name="Roberts A."/>
            <person name="Saif S."/>
            <person name="Shea T."/>
            <person name="Sisk P."/>
            <person name="Sykes S."/>
            <person name="Wortman J."/>
            <person name="Nusbaum C."/>
            <person name="Birren B."/>
        </authorList>
    </citation>
    <scope>NUCLEOTIDE SEQUENCE [LARGE SCALE GENOMIC DNA]</scope>
    <source>
        <strain evidence="10 12">ATCC 43197</strain>
    </source>
</reference>
<feature type="transmembrane region" description="Helical" evidence="7">
    <location>
        <begin position="276"/>
        <end position="299"/>
    </location>
</feature>
<evidence type="ECO:0000313" key="9">
    <source>
        <dbReference type="EMBL" id="EOH75429.1"/>
    </source>
</evidence>
<dbReference type="OrthoDB" id="3177666at2"/>
<evidence type="ECO:0000256" key="1">
    <source>
        <dbReference type="ARBA" id="ARBA00004651"/>
    </source>
</evidence>
<dbReference type="STRING" id="71451.RV07_GL001397"/>
<dbReference type="eggNOG" id="COG1055">
    <property type="taxonomic scope" value="Bacteria"/>
</dbReference>
<organism evidence="9 11">
    <name type="scientific">Enterococcus malodoratus ATCC 43197</name>
    <dbReference type="NCBI Taxonomy" id="1158601"/>
    <lineage>
        <taxon>Bacteria</taxon>
        <taxon>Bacillati</taxon>
        <taxon>Bacillota</taxon>
        <taxon>Bacilli</taxon>
        <taxon>Lactobacillales</taxon>
        <taxon>Enterococcaceae</taxon>
        <taxon>Enterococcus</taxon>
    </lineage>
</organism>
<dbReference type="Pfam" id="PF03600">
    <property type="entry name" value="CitMHS"/>
    <property type="match status" value="1"/>
</dbReference>